<dbReference type="eggNOG" id="ENOG502RMXY">
    <property type="taxonomic scope" value="Eukaryota"/>
</dbReference>
<dbReference type="STRING" id="644352.J3P1V9"/>
<reference evidence="4" key="1">
    <citation type="submission" date="2010-07" db="EMBL/GenBank/DDBJ databases">
        <title>The genome sequence of Gaeumannomyces graminis var. tritici strain R3-111a-1.</title>
        <authorList>
            <consortium name="The Broad Institute Genome Sequencing Platform"/>
            <person name="Ma L.-J."/>
            <person name="Dead R."/>
            <person name="Young S."/>
            <person name="Zeng Q."/>
            <person name="Koehrsen M."/>
            <person name="Alvarado L."/>
            <person name="Berlin A."/>
            <person name="Chapman S.B."/>
            <person name="Chen Z."/>
            <person name="Freedman E."/>
            <person name="Gellesch M."/>
            <person name="Goldberg J."/>
            <person name="Griggs A."/>
            <person name="Gujja S."/>
            <person name="Heilman E.R."/>
            <person name="Heiman D."/>
            <person name="Hepburn T."/>
            <person name="Howarth C."/>
            <person name="Jen D."/>
            <person name="Larson L."/>
            <person name="Mehta T."/>
            <person name="Neiman D."/>
            <person name="Pearson M."/>
            <person name="Roberts A."/>
            <person name="Saif S."/>
            <person name="Shea T."/>
            <person name="Shenoy N."/>
            <person name="Sisk P."/>
            <person name="Stolte C."/>
            <person name="Sykes S."/>
            <person name="Walk T."/>
            <person name="White J."/>
            <person name="Yandava C."/>
            <person name="Haas B."/>
            <person name="Nusbaum C."/>
            <person name="Birren B."/>
        </authorList>
    </citation>
    <scope>NUCLEOTIDE SEQUENCE [LARGE SCALE GENOMIC DNA]</scope>
    <source>
        <strain evidence="4">R3-111a-1</strain>
    </source>
</reference>
<organism evidence="2">
    <name type="scientific">Gaeumannomyces tritici (strain R3-111a-1)</name>
    <name type="common">Wheat and barley take-all root rot fungus</name>
    <name type="synonym">Gaeumannomyces graminis var. tritici</name>
    <dbReference type="NCBI Taxonomy" id="644352"/>
    <lineage>
        <taxon>Eukaryota</taxon>
        <taxon>Fungi</taxon>
        <taxon>Dikarya</taxon>
        <taxon>Ascomycota</taxon>
        <taxon>Pezizomycotina</taxon>
        <taxon>Sordariomycetes</taxon>
        <taxon>Sordariomycetidae</taxon>
        <taxon>Magnaporthales</taxon>
        <taxon>Magnaporthaceae</taxon>
        <taxon>Gaeumannomyces</taxon>
    </lineage>
</organism>
<dbReference type="GeneID" id="20347965"/>
<dbReference type="VEuPathDB" id="FungiDB:GGTG_07507"/>
<dbReference type="AlphaFoldDB" id="J3P1V9"/>
<reference evidence="2" key="3">
    <citation type="submission" date="2010-09" db="EMBL/GenBank/DDBJ databases">
        <title>Annotation of Gaeumannomyces graminis var. tritici R3-111a-1.</title>
        <authorList>
            <consortium name="The Broad Institute Genome Sequencing Platform"/>
            <person name="Ma L.-J."/>
            <person name="Dead R."/>
            <person name="Young S.K."/>
            <person name="Zeng Q."/>
            <person name="Gargeya S."/>
            <person name="Fitzgerald M."/>
            <person name="Haas B."/>
            <person name="Abouelleil A."/>
            <person name="Alvarado L."/>
            <person name="Arachchi H.M."/>
            <person name="Berlin A."/>
            <person name="Brown A."/>
            <person name="Chapman S.B."/>
            <person name="Chen Z."/>
            <person name="Dunbar C."/>
            <person name="Freedman E."/>
            <person name="Gearin G."/>
            <person name="Gellesch M."/>
            <person name="Goldberg J."/>
            <person name="Griggs A."/>
            <person name="Gujja S."/>
            <person name="Heiman D."/>
            <person name="Howarth C."/>
            <person name="Larson L."/>
            <person name="Lui A."/>
            <person name="MacDonald P.J.P."/>
            <person name="Mehta T."/>
            <person name="Montmayeur A."/>
            <person name="Murphy C."/>
            <person name="Neiman D."/>
            <person name="Pearson M."/>
            <person name="Priest M."/>
            <person name="Roberts A."/>
            <person name="Saif S."/>
            <person name="Shea T."/>
            <person name="Shenoy N."/>
            <person name="Sisk P."/>
            <person name="Stolte C."/>
            <person name="Sykes S."/>
            <person name="Yandava C."/>
            <person name="Wortman J."/>
            <person name="Nusbaum C."/>
            <person name="Birren B."/>
        </authorList>
    </citation>
    <scope>NUCLEOTIDE SEQUENCE</scope>
    <source>
        <strain evidence="2">R3-111a-1</strain>
    </source>
</reference>
<evidence type="ECO:0000256" key="1">
    <source>
        <dbReference type="SAM" id="SignalP"/>
    </source>
</evidence>
<dbReference type="HOGENOM" id="CLU_141170_0_0_1"/>
<evidence type="ECO:0000313" key="3">
    <source>
        <dbReference type="EnsemblFungi" id="EJT73651"/>
    </source>
</evidence>
<keyword evidence="1" id="KW-0732">Signal</keyword>
<gene>
    <name evidence="3" type="primary">20347965</name>
    <name evidence="2" type="ORF">GGTG_07507</name>
</gene>
<evidence type="ECO:0000313" key="2">
    <source>
        <dbReference type="EMBL" id="EJT73651.1"/>
    </source>
</evidence>
<protein>
    <submittedName>
        <fullName evidence="2 3">Uncharacterized protein</fullName>
    </submittedName>
</protein>
<reference evidence="2" key="2">
    <citation type="submission" date="2010-07" db="EMBL/GenBank/DDBJ databases">
        <authorList>
            <consortium name="The Broad Institute Genome Sequencing Platform"/>
            <consortium name="Broad Institute Genome Sequencing Center for Infectious Disease"/>
            <person name="Ma L.-J."/>
            <person name="Dead R."/>
            <person name="Young S."/>
            <person name="Zeng Q."/>
            <person name="Koehrsen M."/>
            <person name="Alvarado L."/>
            <person name="Berlin A."/>
            <person name="Chapman S.B."/>
            <person name="Chen Z."/>
            <person name="Freedman E."/>
            <person name="Gellesch M."/>
            <person name="Goldberg J."/>
            <person name="Griggs A."/>
            <person name="Gujja S."/>
            <person name="Heilman E.R."/>
            <person name="Heiman D."/>
            <person name="Hepburn T."/>
            <person name="Howarth C."/>
            <person name="Jen D."/>
            <person name="Larson L."/>
            <person name="Mehta T."/>
            <person name="Neiman D."/>
            <person name="Pearson M."/>
            <person name="Roberts A."/>
            <person name="Saif S."/>
            <person name="Shea T."/>
            <person name="Shenoy N."/>
            <person name="Sisk P."/>
            <person name="Stolte C."/>
            <person name="Sykes S."/>
            <person name="Walk T."/>
            <person name="White J."/>
            <person name="Yandava C."/>
            <person name="Haas B."/>
            <person name="Nusbaum C."/>
            <person name="Birren B."/>
        </authorList>
    </citation>
    <scope>NUCLEOTIDE SEQUENCE</scope>
    <source>
        <strain evidence="2">R3-111a-1</strain>
    </source>
</reference>
<feature type="signal peptide" evidence="1">
    <location>
        <begin position="1"/>
        <end position="18"/>
    </location>
</feature>
<dbReference type="Proteomes" id="UP000006039">
    <property type="component" value="Unassembled WGS sequence"/>
</dbReference>
<keyword evidence="4" id="KW-1185">Reference proteome</keyword>
<accession>J3P1V9</accession>
<dbReference type="OrthoDB" id="291007at2759"/>
<dbReference type="RefSeq" id="XP_009223595.1">
    <property type="nucleotide sequence ID" value="XM_009225331.1"/>
</dbReference>
<sequence length="159" mass="16556">MRFAQLALASLFAGAAMAAPAPALSEVAAAEPAEGASVLAKRAEGIHLVNCENSAGRTIYSAVVYCPNDSDCNRNPGAGNSCVPGGVITWERANGSCRFSTGVTFTWGIASNAQSFADFQQVGDGGNGGTNFRIFKDNKHRMYTDGNGNSCKSIYYGLS</sequence>
<dbReference type="EnsemblFungi" id="EJT73651">
    <property type="protein sequence ID" value="EJT73651"/>
    <property type="gene ID" value="GGTG_07507"/>
</dbReference>
<evidence type="ECO:0000313" key="4">
    <source>
        <dbReference type="Proteomes" id="UP000006039"/>
    </source>
</evidence>
<reference evidence="3" key="4">
    <citation type="journal article" date="2015" name="G3 (Bethesda)">
        <title>Genome sequences of three phytopathogenic species of the Magnaporthaceae family of fungi.</title>
        <authorList>
            <person name="Okagaki L.H."/>
            <person name="Nunes C.C."/>
            <person name="Sailsbery J."/>
            <person name="Clay B."/>
            <person name="Brown D."/>
            <person name="John T."/>
            <person name="Oh Y."/>
            <person name="Young N."/>
            <person name="Fitzgerald M."/>
            <person name="Haas B.J."/>
            <person name="Zeng Q."/>
            <person name="Young S."/>
            <person name="Adiconis X."/>
            <person name="Fan L."/>
            <person name="Levin J.Z."/>
            <person name="Mitchell T.K."/>
            <person name="Okubara P.A."/>
            <person name="Farman M.L."/>
            <person name="Kohn L.M."/>
            <person name="Birren B."/>
            <person name="Ma L.-J."/>
            <person name="Dean R.A."/>
        </authorList>
    </citation>
    <scope>NUCLEOTIDE SEQUENCE</scope>
    <source>
        <strain evidence="3">R3-111a-1</strain>
    </source>
</reference>
<reference evidence="3" key="5">
    <citation type="submission" date="2018-04" db="UniProtKB">
        <authorList>
            <consortium name="EnsemblFungi"/>
        </authorList>
    </citation>
    <scope>IDENTIFICATION</scope>
    <source>
        <strain evidence="3">R3-111a-1</strain>
    </source>
</reference>
<feature type="chain" id="PRO_5015094806" evidence="1">
    <location>
        <begin position="19"/>
        <end position="159"/>
    </location>
</feature>
<dbReference type="EMBL" id="GL385398">
    <property type="protein sequence ID" value="EJT73651.1"/>
    <property type="molecule type" value="Genomic_DNA"/>
</dbReference>
<name>J3P1V9_GAET3</name>
<proteinExistence type="predicted"/>